<evidence type="ECO:0000256" key="4">
    <source>
        <dbReference type="ARBA" id="ARBA00022917"/>
    </source>
</evidence>
<dbReference type="NCBIfam" id="NF001159">
    <property type="entry name" value="PRK00150.1-3"/>
    <property type="match status" value="1"/>
</dbReference>
<dbReference type="PANTHER" id="PTHR10458">
    <property type="entry name" value="PEPTIDE DEFORMYLASE"/>
    <property type="match status" value="1"/>
</dbReference>
<name>A0A563E676_9MICO</name>
<comment type="similarity">
    <text evidence="1 6">Belongs to the polypeptide deformylase family.</text>
</comment>
<dbReference type="EMBL" id="VCQV01000004">
    <property type="protein sequence ID" value="TWP38017.1"/>
    <property type="molecule type" value="Genomic_DNA"/>
</dbReference>
<dbReference type="PRINTS" id="PR01576">
    <property type="entry name" value="PDEFORMYLASE"/>
</dbReference>
<feature type="active site" evidence="6">
    <location>
        <position position="143"/>
    </location>
</feature>
<proteinExistence type="inferred from homology"/>
<organism evidence="7 8">
    <name type="scientific">Leekyejoonella antrihumi</name>
    <dbReference type="NCBI Taxonomy" id="1660198"/>
    <lineage>
        <taxon>Bacteria</taxon>
        <taxon>Bacillati</taxon>
        <taxon>Actinomycetota</taxon>
        <taxon>Actinomycetes</taxon>
        <taxon>Micrococcales</taxon>
        <taxon>Dermacoccaceae</taxon>
        <taxon>Leekyejoonella</taxon>
    </lineage>
</organism>
<feature type="binding site" evidence="6">
    <location>
        <position position="99"/>
    </location>
    <ligand>
        <name>Fe cation</name>
        <dbReference type="ChEBI" id="CHEBI:24875"/>
    </ligand>
</feature>
<evidence type="ECO:0000313" key="8">
    <source>
        <dbReference type="Proteomes" id="UP000320244"/>
    </source>
</evidence>
<dbReference type="CDD" id="cd00487">
    <property type="entry name" value="Pep_deformylase"/>
    <property type="match status" value="1"/>
</dbReference>
<sequence>MAVRPITIIGHKALHQPTKKVKEITDATRVLIDDMFDTLEAANGAGLAANQVGVRQRIFVFDCEDGAGTAHRGYVINPVLERGPVPPGDPDPEEGSEGCLSVPGEAFPTARATWARVTGTDLDGNEVVVEADGGTLARCLQHETDHLDGKLYLDRLTPTYRTDARQALKMRGWQDDHITKWDPTTEKAEDI</sequence>
<keyword evidence="4 6" id="KW-0648">Protein biosynthesis</keyword>
<dbReference type="GO" id="GO:0046872">
    <property type="term" value="F:metal ion binding"/>
    <property type="evidence" value="ECO:0007669"/>
    <property type="project" value="UniProtKB-KW"/>
</dbReference>
<keyword evidence="8" id="KW-1185">Reference proteome</keyword>
<dbReference type="EC" id="3.5.1.88" evidence="6"/>
<dbReference type="SUPFAM" id="SSF56420">
    <property type="entry name" value="Peptide deformylase"/>
    <property type="match status" value="1"/>
</dbReference>
<dbReference type="Proteomes" id="UP000320244">
    <property type="component" value="Unassembled WGS sequence"/>
</dbReference>
<comment type="function">
    <text evidence="6">Removes the formyl group from the N-terminal Met of newly synthesized proteins. Requires at least a dipeptide for an efficient rate of reaction. N-terminal L-methionine is a prerequisite for activity but the enzyme has broad specificity at other positions.</text>
</comment>
<reference evidence="7 8" key="1">
    <citation type="submission" date="2019-05" db="EMBL/GenBank/DDBJ databases">
        <authorList>
            <person name="Lee S.D."/>
        </authorList>
    </citation>
    <scope>NUCLEOTIDE SEQUENCE [LARGE SCALE GENOMIC DNA]</scope>
    <source>
        <strain evidence="7 8">C5-26</strain>
    </source>
</reference>
<dbReference type="GO" id="GO:0042586">
    <property type="term" value="F:peptide deformylase activity"/>
    <property type="evidence" value="ECO:0007669"/>
    <property type="project" value="UniProtKB-UniRule"/>
</dbReference>
<dbReference type="InterPro" id="IPR036821">
    <property type="entry name" value="Peptide_deformylase_sf"/>
</dbReference>
<dbReference type="NCBIfam" id="TIGR00079">
    <property type="entry name" value="pept_deformyl"/>
    <property type="match status" value="1"/>
</dbReference>
<dbReference type="AlphaFoldDB" id="A0A563E676"/>
<evidence type="ECO:0000256" key="6">
    <source>
        <dbReference type="HAMAP-Rule" id="MF_00163"/>
    </source>
</evidence>
<accession>A0A563E676</accession>
<keyword evidence="2 6" id="KW-0479">Metal-binding</keyword>
<feature type="binding site" evidence="6">
    <location>
        <position position="142"/>
    </location>
    <ligand>
        <name>Fe cation</name>
        <dbReference type="ChEBI" id="CHEBI:24875"/>
    </ligand>
</feature>
<dbReference type="Gene3D" id="3.90.45.10">
    <property type="entry name" value="Peptide deformylase"/>
    <property type="match status" value="1"/>
</dbReference>
<dbReference type="RefSeq" id="WP_146315587.1">
    <property type="nucleotide sequence ID" value="NZ_VCQV01000004.1"/>
</dbReference>
<evidence type="ECO:0000256" key="5">
    <source>
        <dbReference type="ARBA" id="ARBA00023004"/>
    </source>
</evidence>
<gene>
    <name evidence="6 7" type="primary">def</name>
    <name evidence="7" type="ORF">FGL98_04745</name>
</gene>
<evidence type="ECO:0000313" key="7">
    <source>
        <dbReference type="EMBL" id="TWP38017.1"/>
    </source>
</evidence>
<keyword evidence="3 6" id="KW-0378">Hydrolase</keyword>
<evidence type="ECO:0000256" key="3">
    <source>
        <dbReference type="ARBA" id="ARBA00022801"/>
    </source>
</evidence>
<comment type="caution">
    <text evidence="7">The sequence shown here is derived from an EMBL/GenBank/DDBJ whole genome shotgun (WGS) entry which is preliminary data.</text>
</comment>
<keyword evidence="5 6" id="KW-0408">Iron</keyword>
<reference evidence="7 8" key="2">
    <citation type="submission" date="2019-08" db="EMBL/GenBank/DDBJ databases">
        <title>Jejuicoccus antrihumi gen. nov., sp. nov., a new member of the family Dermacoccaceae isolated from a cave.</title>
        <authorList>
            <person name="Schumann P."/>
            <person name="Kim I.S."/>
        </authorList>
    </citation>
    <scope>NUCLEOTIDE SEQUENCE [LARGE SCALE GENOMIC DNA]</scope>
    <source>
        <strain evidence="7 8">C5-26</strain>
    </source>
</reference>
<dbReference type="OrthoDB" id="9804313at2"/>
<dbReference type="Pfam" id="PF01327">
    <property type="entry name" value="Pep_deformylase"/>
    <property type="match status" value="1"/>
</dbReference>
<dbReference type="HAMAP" id="MF_00163">
    <property type="entry name" value="Pep_deformylase"/>
    <property type="match status" value="1"/>
</dbReference>
<comment type="catalytic activity">
    <reaction evidence="6">
        <text>N-terminal N-formyl-L-methionyl-[peptide] + H2O = N-terminal L-methionyl-[peptide] + formate</text>
        <dbReference type="Rhea" id="RHEA:24420"/>
        <dbReference type="Rhea" id="RHEA-COMP:10639"/>
        <dbReference type="Rhea" id="RHEA-COMP:10640"/>
        <dbReference type="ChEBI" id="CHEBI:15377"/>
        <dbReference type="ChEBI" id="CHEBI:15740"/>
        <dbReference type="ChEBI" id="CHEBI:49298"/>
        <dbReference type="ChEBI" id="CHEBI:64731"/>
        <dbReference type="EC" id="3.5.1.88"/>
    </reaction>
</comment>
<comment type="cofactor">
    <cofactor evidence="6">
        <name>Fe(2+)</name>
        <dbReference type="ChEBI" id="CHEBI:29033"/>
    </cofactor>
    <text evidence="6">Binds 1 Fe(2+) ion.</text>
</comment>
<dbReference type="PIRSF" id="PIRSF004749">
    <property type="entry name" value="Pep_def"/>
    <property type="match status" value="1"/>
</dbReference>
<evidence type="ECO:0000256" key="2">
    <source>
        <dbReference type="ARBA" id="ARBA00022723"/>
    </source>
</evidence>
<evidence type="ECO:0000256" key="1">
    <source>
        <dbReference type="ARBA" id="ARBA00010759"/>
    </source>
</evidence>
<feature type="binding site" evidence="6">
    <location>
        <position position="146"/>
    </location>
    <ligand>
        <name>Fe cation</name>
        <dbReference type="ChEBI" id="CHEBI:24875"/>
    </ligand>
</feature>
<dbReference type="InterPro" id="IPR023635">
    <property type="entry name" value="Peptide_deformylase"/>
</dbReference>
<dbReference type="GO" id="GO:0006412">
    <property type="term" value="P:translation"/>
    <property type="evidence" value="ECO:0007669"/>
    <property type="project" value="UniProtKB-UniRule"/>
</dbReference>
<protein>
    <recommendedName>
        <fullName evidence="6">Peptide deformylase</fullName>
        <shortName evidence="6">PDF</shortName>
        <ecNumber evidence="6">3.5.1.88</ecNumber>
    </recommendedName>
    <alternativeName>
        <fullName evidence="6">Polypeptide deformylase</fullName>
    </alternativeName>
</protein>
<dbReference type="PANTHER" id="PTHR10458:SF2">
    <property type="entry name" value="PEPTIDE DEFORMYLASE, MITOCHONDRIAL"/>
    <property type="match status" value="1"/>
</dbReference>